<dbReference type="EMBL" id="DXHX01000131">
    <property type="protein sequence ID" value="HIV75309.1"/>
    <property type="molecule type" value="Genomic_DNA"/>
</dbReference>
<evidence type="ECO:0000259" key="8">
    <source>
        <dbReference type="PROSITE" id="PS50111"/>
    </source>
</evidence>
<keyword evidence="7" id="KW-1133">Transmembrane helix</keyword>
<evidence type="ECO:0000256" key="1">
    <source>
        <dbReference type="ARBA" id="ARBA00004236"/>
    </source>
</evidence>
<evidence type="ECO:0000256" key="2">
    <source>
        <dbReference type="ARBA" id="ARBA00022475"/>
    </source>
</evidence>
<evidence type="ECO:0000256" key="3">
    <source>
        <dbReference type="ARBA" id="ARBA00023136"/>
    </source>
</evidence>
<feature type="domain" description="HAMP" evidence="9">
    <location>
        <begin position="71"/>
        <end position="124"/>
    </location>
</feature>
<dbReference type="InterPro" id="IPR003660">
    <property type="entry name" value="HAMP_dom"/>
</dbReference>
<dbReference type="GO" id="GO:0007165">
    <property type="term" value="P:signal transduction"/>
    <property type="evidence" value="ECO:0007669"/>
    <property type="project" value="UniProtKB-KW"/>
</dbReference>
<dbReference type="Pfam" id="PF00015">
    <property type="entry name" value="MCPsignal"/>
    <property type="match status" value="1"/>
</dbReference>
<reference evidence="10" key="1">
    <citation type="journal article" date="2021" name="PeerJ">
        <title>Extensive microbial diversity within the chicken gut microbiome revealed by metagenomics and culture.</title>
        <authorList>
            <person name="Gilroy R."/>
            <person name="Ravi A."/>
            <person name="Getino M."/>
            <person name="Pursley I."/>
            <person name="Horton D.L."/>
            <person name="Alikhan N.F."/>
            <person name="Baker D."/>
            <person name="Gharbi K."/>
            <person name="Hall N."/>
            <person name="Watson M."/>
            <person name="Adriaenssens E.M."/>
            <person name="Foster-Nyarko E."/>
            <person name="Jarju S."/>
            <person name="Secka A."/>
            <person name="Antonio M."/>
            <person name="Oren A."/>
            <person name="Chaudhuri R.R."/>
            <person name="La Ragione R."/>
            <person name="Hildebrand F."/>
            <person name="Pallen M.J."/>
        </authorList>
    </citation>
    <scope>NUCLEOTIDE SEQUENCE</scope>
    <source>
        <strain evidence="10">CHK169-2315</strain>
    </source>
</reference>
<comment type="caution">
    <text evidence="10">The sequence shown here is derived from an EMBL/GenBank/DDBJ whole genome shotgun (WGS) entry which is preliminary data.</text>
</comment>
<dbReference type="PANTHER" id="PTHR32089">
    <property type="entry name" value="METHYL-ACCEPTING CHEMOTAXIS PROTEIN MCPB"/>
    <property type="match status" value="1"/>
</dbReference>
<dbReference type="InterPro" id="IPR004089">
    <property type="entry name" value="MCPsignal_dom"/>
</dbReference>
<evidence type="ECO:0000313" key="10">
    <source>
        <dbReference type="EMBL" id="HIV75309.1"/>
    </source>
</evidence>
<dbReference type="GO" id="GO:0004888">
    <property type="term" value="F:transmembrane signaling receptor activity"/>
    <property type="evidence" value="ECO:0007669"/>
    <property type="project" value="InterPro"/>
</dbReference>
<dbReference type="PROSITE" id="PS50111">
    <property type="entry name" value="CHEMOTAXIS_TRANSDUC_2"/>
    <property type="match status" value="1"/>
</dbReference>
<dbReference type="GO" id="GO:0005886">
    <property type="term" value="C:plasma membrane"/>
    <property type="evidence" value="ECO:0007669"/>
    <property type="project" value="UniProtKB-SubCell"/>
</dbReference>
<keyword evidence="3 7" id="KW-0472">Membrane</keyword>
<evidence type="ECO:0000256" key="5">
    <source>
        <dbReference type="ARBA" id="ARBA00029447"/>
    </source>
</evidence>
<feature type="transmembrane region" description="Helical" evidence="7">
    <location>
        <begin position="48"/>
        <end position="70"/>
    </location>
</feature>
<dbReference type="PRINTS" id="PR00260">
    <property type="entry name" value="CHEMTRNSDUCR"/>
</dbReference>
<evidence type="ECO:0000256" key="7">
    <source>
        <dbReference type="SAM" id="Phobius"/>
    </source>
</evidence>
<keyword evidence="4 6" id="KW-0807">Transducer</keyword>
<dbReference type="InterPro" id="IPR004090">
    <property type="entry name" value="Chemotax_Me-accpt_rcpt"/>
</dbReference>
<accession>A0A9D1TKA7</accession>
<evidence type="ECO:0000256" key="4">
    <source>
        <dbReference type="ARBA" id="ARBA00023224"/>
    </source>
</evidence>
<keyword evidence="7" id="KW-0812">Transmembrane</keyword>
<evidence type="ECO:0000256" key="6">
    <source>
        <dbReference type="PROSITE-ProRule" id="PRU00284"/>
    </source>
</evidence>
<dbReference type="GO" id="GO:0006935">
    <property type="term" value="P:chemotaxis"/>
    <property type="evidence" value="ECO:0007669"/>
    <property type="project" value="InterPro"/>
</dbReference>
<organism evidence="10 11">
    <name type="scientific">Candidatus Pseudogracilibacillus intestinigallinarum</name>
    <dbReference type="NCBI Taxonomy" id="2838742"/>
    <lineage>
        <taxon>Bacteria</taxon>
        <taxon>Bacillati</taxon>
        <taxon>Bacillota</taxon>
        <taxon>Bacilli</taxon>
        <taxon>Bacillales</taxon>
        <taxon>Bacillaceae</taxon>
        <taxon>Pseudogracilibacillus</taxon>
    </lineage>
</organism>
<dbReference type="AlphaFoldDB" id="A0A9D1TKA7"/>
<proteinExistence type="inferred from homology"/>
<dbReference type="Gene3D" id="6.10.340.10">
    <property type="match status" value="1"/>
</dbReference>
<dbReference type="Pfam" id="PF00672">
    <property type="entry name" value="HAMP"/>
    <property type="match status" value="1"/>
</dbReference>
<keyword evidence="2" id="KW-1003">Cell membrane</keyword>
<comment type="similarity">
    <text evidence="5">Belongs to the methyl-accepting chemotaxis (MCP) protein family.</text>
</comment>
<dbReference type="Proteomes" id="UP000823937">
    <property type="component" value="Unassembled WGS sequence"/>
</dbReference>
<dbReference type="SUPFAM" id="SSF58104">
    <property type="entry name" value="Methyl-accepting chemotaxis protein (MCP) signaling domain"/>
    <property type="match status" value="1"/>
</dbReference>
<dbReference type="CDD" id="cd06225">
    <property type="entry name" value="HAMP"/>
    <property type="match status" value="1"/>
</dbReference>
<feature type="transmembrane region" description="Helical" evidence="7">
    <location>
        <begin position="12"/>
        <end position="36"/>
    </location>
</feature>
<sequence length="429" mass="47089">MKKAYRFGLQKKLVLFTTLLAFITYTCSAIFIYVIYDFISPYVQLKEEIFIMMTFLLGIIWTGILAFVAARFITKPLQQLEAAATEGAKGNLKQEIHIPEADDEIRALSIAVDMMFKNIQGMVHNIHSNFTNTDRAVEEMKQVVDTATQHSRAITDATNEISAGAVNAAESTQQTVEAIEEATLLAEEVQHKAETSTNKATEMLSVLSESKQVVHQLVYGIQQLAEEQALSLQDVEHLKENALEVESIITMVGEIAEQTNLLALNASIEAARAGEHGKGFAVVADEIRILADESANAVQQISTLIGSIQNDVTNVVKKINEHVVHAQEKAEAGALTNTSIEHMSTSVTEVANEVTTIRDLVNRQLQFIQMTVQQSQEVAAISEETSAATEEVSAAVADQDKTIQDVEQLAKALSVQSEELNKQISQFNV</sequence>
<gene>
    <name evidence="10" type="ORF">H9895_09545</name>
</gene>
<dbReference type="Gene3D" id="1.10.287.950">
    <property type="entry name" value="Methyl-accepting chemotaxis protein"/>
    <property type="match status" value="1"/>
</dbReference>
<protein>
    <submittedName>
        <fullName evidence="10">HAMP domain-containing protein</fullName>
    </submittedName>
</protein>
<reference evidence="10" key="2">
    <citation type="submission" date="2021-04" db="EMBL/GenBank/DDBJ databases">
        <authorList>
            <person name="Gilroy R."/>
        </authorList>
    </citation>
    <scope>NUCLEOTIDE SEQUENCE</scope>
    <source>
        <strain evidence="10">CHK169-2315</strain>
    </source>
</reference>
<evidence type="ECO:0000259" key="9">
    <source>
        <dbReference type="PROSITE" id="PS50885"/>
    </source>
</evidence>
<dbReference type="SMART" id="SM00283">
    <property type="entry name" value="MA"/>
    <property type="match status" value="1"/>
</dbReference>
<feature type="domain" description="Methyl-accepting transducer" evidence="8">
    <location>
        <begin position="143"/>
        <end position="400"/>
    </location>
</feature>
<name>A0A9D1TKA7_9BACI</name>
<evidence type="ECO:0000313" key="11">
    <source>
        <dbReference type="Proteomes" id="UP000823937"/>
    </source>
</evidence>
<dbReference type="SMART" id="SM00304">
    <property type="entry name" value="HAMP"/>
    <property type="match status" value="1"/>
</dbReference>
<dbReference type="PROSITE" id="PS50885">
    <property type="entry name" value="HAMP"/>
    <property type="match status" value="1"/>
</dbReference>
<comment type="subcellular location">
    <subcellularLocation>
        <location evidence="1">Cell membrane</location>
    </subcellularLocation>
</comment>
<dbReference type="PANTHER" id="PTHR32089:SF112">
    <property type="entry name" value="LYSOZYME-LIKE PROTEIN-RELATED"/>
    <property type="match status" value="1"/>
</dbReference>